<gene>
    <name evidence="1" type="ORF">AN1_LOCUS24835</name>
</gene>
<evidence type="ECO:0000313" key="1">
    <source>
        <dbReference type="EMBL" id="VYS69450.1"/>
    </source>
</evidence>
<evidence type="ECO:0000313" key="2">
    <source>
        <dbReference type="Proteomes" id="UP000426265"/>
    </source>
</evidence>
<feature type="non-terminal residue" evidence="1">
    <location>
        <position position="1"/>
    </location>
</feature>
<protein>
    <submittedName>
        <fullName evidence="1">Uncharacterized protein</fullName>
    </submittedName>
</protein>
<sequence length="32" mass="3857">DPSFFININLHNTQDSNLYFQALFCFEQMLVF</sequence>
<dbReference type="EMBL" id="CACRSJ010000110">
    <property type="protein sequence ID" value="VYS69450.1"/>
    <property type="molecule type" value="Genomic_DNA"/>
</dbReference>
<reference evidence="1 2" key="1">
    <citation type="submission" date="2019-11" db="EMBL/GenBank/DDBJ databases">
        <authorList>
            <person name="Jiao W.-B."/>
            <person name="Schneeberger K."/>
        </authorList>
    </citation>
    <scope>NUCLEOTIDE SEQUENCE [LARGE SCALE GENOMIC DNA]</scope>
    <source>
        <strain evidence="2">cv. An-1</strain>
    </source>
</reference>
<name>A0A654G8H2_ARATH</name>
<accession>A0A654G8H2</accession>
<organism evidence="1 2">
    <name type="scientific">Arabidopsis thaliana</name>
    <name type="common">Mouse-ear cress</name>
    <dbReference type="NCBI Taxonomy" id="3702"/>
    <lineage>
        <taxon>Eukaryota</taxon>
        <taxon>Viridiplantae</taxon>
        <taxon>Streptophyta</taxon>
        <taxon>Embryophyta</taxon>
        <taxon>Tracheophyta</taxon>
        <taxon>Spermatophyta</taxon>
        <taxon>Magnoliopsida</taxon>
        <taxon>eudicotyledons</taxon>
        <taxon>Gunneridae</taxon>
        <taxon>Pentapetalae</taxon>
        <taxon>rosids</taxon>
        <taxon>malvids</taxon>
        <taxon>Brassicales</taxon>
        <taxon>Brassicaceae</taxon>
        <taxon>Camelineae</taxon>
        <taxon>Arabidopsis</taxon>
    </lineage>
</organism>
<proteinExistence type="predicted"/>
<dbReference type="AlphaFoldDB" id="A0A654G8H2"/>
<dbReference type="Proteomes" id="UP000426265">
    <property type="component" value="Unassembled WGS sequence"/>
</dbReference>